<dbReference type="EC" id="1.2.1.70" evidence="3 8"/>
<keyword evidence="4 8" id="KW-0521">NADP</keyword>
<comment type="function">
    <text evidence="8">Catalyzes the NADPH-dependent reduction of glutamyl-tRNA(Glu) to glutamate 1-semialdehyde (GSA).</text>
</comment>
<sequence>MNTIDKKNISGFWVVGINYKKTDASIRGQFAINNEQYESILSVAPSFGLNEFFILSTCNRTEIYGFADTADQMMELICTETEGEIEVFEQLAYAKNGMDAIWHLFQVSAGLDSQILGDYEIVGQIKTAVKFAKARGFIGAFMERLLNSVLQSSKAIKTQTQLSGGTVSVAFAAVQYIKEHVQQVKDKEILLLGTGKIGRNTCKNLVDYLHTKHITLINRTEEKAETLAQELKLKHAPLEDLSASLKKADIVLVATNANEPVIFREHLEGNGDKLIIDLSIPYNVSSDAQELSNIKLVNVDELSRIKDETLQKREAEVPKANDIITEHIQEFVDWCKTRKYAPVLKAVKHKLNELCQHQVILMSPKYCDCKDEIQKVINTLAVKVRSENNIGCQYIGAINEFIGTRAGNE</sequence>
<dbReference type="UniPathway" id="UPA00251">
    <property type="reaction ID" value="UER00316"/>
</dbReference>
<dbReference type="InterPro" id="IPR015895">
    <property type="entry name" value="4pyrrol_synth_GluRdtase_N"/>
</dbReference>
<dbReference type="Pfam" id="PF01488">
    <property type="entry name" value="Shikimate_DH"/>
    <property type="match status" value="1"/>
</dbReference>
<comment type="domain">
    <text evidence="8">Possesses an unusual extended V-shaped dimeric structure with each monomer consisting of three distinct domains arranged along a curved 'spinal' alpha-helix. The N-terminal catalytic domain specifically recognizes the glutamate moiety of the substrate. The second domain is the NADPH-binding domain, and the third C-terminal domain is responsible for dimerization.</text>
</comment>
<evidence type="ECO:0000259" key="14">
    <source>
        <dbReference type="Pfam" id="PF00745"/>
    </source>
</evidence>
<feature type="binding site" evidence="8 10">
    <location>
        <position position="124"/>
    </location>
    <ligand>
        <name>substrate</name>
    </ligand>
</feature>
<keyword evidence="6 8" id="KW-0627">Porphyrin biosynthesis</keyword>
<dbReference type="SUPFAM" id="SSF69742">
    <property type="entry name" value="Glutamyl tRNA-reductase catalytic, N-terminal domain"/>
    <property type="match status" value="1"/>
</dbReference>
<dbReference type="Gene3D" id="3.30.460.30">
    <property type="entry name" value="Glutamyl-tRNA reductase, N-terminal domain"/>
    <property type="match status" value="1"/>
</dbReference>
<dbReference type="PIRSF" id="PIRSF000445">
    <property type="entry name" value="4pyrrol_synth_GluRdtase"/>
    <property type="match status" value="1"/>
</dbReference>
<evidence type="ECO:0000256" key="2">
    <source>
        <dbReference type="ARBA" id="ARBA00005916"/>
    </source>
</evidence>
<dbReference type="Pfam" id="PF05201">
    <property type="entry name" value="GlutR_N"/>
    <property type="match status" value="1"/>
</dbReference>
<dbReference type="PANTHER" id="PTHR43013:SF1">
    <property type="entry name" value="GLUTAMYL-TRNA REDUCTASE"/>
    <property type="match status" value="1"/>
</dbReference>
<dbReference type="GO" id="GO:0008883">
    <property type="term" value="F:glutamyl-tRNA reductase activity"/>
    <property type="evidence" value="ECO:0007669"/>
    <property type="project" value="UniProtKB-UniRule"/>
</dbReference>
<dbReference type="NCBIfam" id="TIGR01035">
    <property type="entry name" value="hemA"/>
    <property type="match status" value="1"/>
</dbReference>
<dbReference type="InterPro" id="IPR018214">
    <property type="entry name" value="GluRdtase_CS"/>
</dbReference>
<keyword evidence="5 8" id="KW-0560">Oxidoreductase</keyword>
<evidence type="ECO:0000259" key="16">
    <source>
        <dbReference type="Pfam" id="PF05201"/>
    </source>
</evidence>
<dbReference type="EMBL" id="QKTW01000030">
    <property type="protein sequence ID" value="PZF70809.1"/>
    <property type="molecule type" value="Genomic_DNA"/>
</dbReference>
<evidence type="ECO:0000256" key="13">
    <source>
        <dbReference type="RuleBase" id="RU000584"/>
    </source>
</evidence>
<keyword evidence="18" id="KW-1185">Reference proteome</keyword>
<dbReference type="InterPro" id="IPR036343">
    <property type="entry name" value="GluRdtase_N_sf"/>
</dbReference>
<dbReference type="Gene3D" id="3.40.50.720">
    <property type="entry name" value="NAD(P)-binding Rossmann-like Domain"/>
    <property type="match status" value="1"/>
</dbReference>
<feature type="domain" description="Glutamyl-tRNA reductase N-terminal" evidence="16">
    <location>
        <begin position="15"/>
        <end position="160"/>
    </location>
</feature>
<gene>
    <name evidence="8 17" type="primary">hemA</name>
    <name evidence="17" type="ORF">DN068_21435</name>
</gene>
<dbReference type="Pfam" id="PF00745">
    <property type="entry name" value="GlutR_dimer"/>
    <property type="match status" value="1"/>
</dbReference>
<comment type="miscellaneous">
    <text evidence="8">During catalysis, the active site Cys acts as a nucleophile attacking the alpha-carbonyl group of tRNA-bound glutamate with the formation of a thioester intermediate between enzyme and glutamate, and the concomitant release of tRNA(Glu). The thioester intermediate is finally reduced by direct hydride transfer from NADPH, to form the product GSA.</text>
</comment>
<evidence type="ECO:0000256" key="4">
    <source>
        <dbReference type="ARBA" id="ARBA00022857"/>
    </source>
</evidence>
<reference evidence="17 18" key="1">
    <citation type="submission" date="2018-06" db="EMBL/GenBank/DDBJ databases">
        <title>Mucibacter soli gen. nov., sp. nov., a new member of the family Chitinophagaceae producing mucin.</title>
        <authorList>
            <person name="Kim M.-K."/>
            <person name="Park S."/>
            <person name="Kim T.-S."/>
            <person name="Joung Y."/>
            <person name="Han J.-H."/>
            <person name="Kim S.B."/>
        </authorList>
    </citation>
    <scope>NUCLEOTIDE SEQUENCE [LARGE SCALE GENOMIC DNA]</scope>
    <source>
        <strain evidence="17 18">R1-15</strain>
    </source>
</reference>
<comment type="catalytic activity">
    <reaction evidence="7 8 13">
        <text>(S)-4-amino-5-oxopentanoate + tRNA(Glu) + NADP(+) = L-glutamyl-tRNA(Glu) + NADPH + H(+)</text>
        <dbReference type="Rhea" id="RHEA:12344"/>
        <dbReference type="Rhea" id="RHEA-COMP:9663"/>
        <dbReference type="Rhea" id="RHEA-COMP:9680"/>
        <dbReference type="ChEBI" id="CHEBI:15378"/>
        <dbReference type="ChEBI" id="CHEBI:57501"/>
        <dbReference type="ChEBI" id="CHEBI:57783"/>
        <dbReference type="ChEBI" id="CHEBI:58349"/>
        <dbReference type="ChEBI" id="CHEBI:78442"/>
        <dbReference type="ChEBI" id="CHEBI:78520"/>
        <dbReference type="EC" id="1.2.1.70"/>
    </reaction>
</comment>
<comment type="subunit">
    <text evidence="8">Homodimer.</text>
</comment>
<comment type="similarity">
    <text evidence="2 8 13">Belongs to the glutamyl-tRNA reductase family.</text>
</comment>
<dbReference type="InterPro" id="IPR000343">
    <property type="entry name" value="4pyrrol_synth_GluRdtase"/>
</dbReference>
<name>A0A2W2B3L0_9BACT</name>
<feature type="binding site" evidence="8 11">
    <location>
        <begin position="193"/>
        <end position="198"/>
    </location>
    <ligand>
        <name>NADP(+)</name>
        <dbReference type="ChEBI" id="CHEBI:58349"/>
    </ligand>
</feature>
<evidence type="ECO:0000256" key="11">
    <source>
        <dbReference type="PIRSR" id="PIRSR000445-3"/>
    </source>
</evidence>
<dbReference type="InterPro" id="IPR015896">
    <property type="entry name" value="4pyrrol_synth_GluRdtase_dimer"/>
</dbReference>
<proteinExistence type="inferred from homology"/>
<evidence type="ECO:0000256" key="3">
    <source>
        <dbReference type="ARBA" id="ARBA00012970"/>
    </source>
</evidence>
<evidence type="ECO:0000256" key="1">
    <source>
        <dbReference type="ARBA" id="ARBA00005059"/>
    </source>
</evidence>
<evidence type="ECO:0000313" key="18">
    <source>
        <dbReference type="Proteomes" id="UP000248745"/>
    </source>
</evidence>
<feature type="domain" description="Quinate/shikimate 5-dehydrogenase/glutamyl-tRNA reductase" evidence="15">
    <location>
        <begin position="178"/>
        <end position="305"/>
    </location>
</feature>
<organism evidence="17 18">
    <name type="scientific">Taibaiella soli</name>
    <dbReference type="NCBI Taxonomy" id="1649169"/>
    <lineage>
        <taxon>Bacteria</taxon>
        <taxon>Pseudomonadati</taxon>
        <taxon>Bacteroidota</taxon>
        <taxon>Chitinophagia</taxon>
        <taxon>Chitinophagales</taxon>
        <taxon>Chitinophagaceae</taxon>
        <taxon>Taibaiella</taxon>
    </lineage>
</organism>
<dbReference type="HAMAP" id="MF_00087">
    <property type="entry name" value="Glu_tRNA_reductase"/>
    <property type="match status" value="1"/>
</dbReference>
<evidence type="ECO:0000313" key="17">
    <source>
        <dbReference type="EMBL" id="PZF70809.1"/>
    </source>
</evidence>
<dbReference type="InterPro" id="IPR006151">
    <property type="entry name" value="Shikm_DH/Glu-tRNA_Rdtase"/>
</dbReference>
<evidence type="ECO:0000256" key="7">
    <source>
        <dbReference type="ARBA" id="ARBA00047464"/>
    </source>
</evidence>
<comment type="pathway">
    <text evidence="1 8 13">Porphyrin-containing compound metabolism; protoporphyrin-IX biosynthesis; 5-aminolevulinate from L-glutamyl-tRNA(Glu): step 1/2.</text>
</comment>
<dbReference type="OrthoDB" id="110209at2"/>
<feature type="binding site" evidence="8 10">
    <location>
        <begin position="118"/>
        <end position="120"/>
    </location>
    <ligand>
        <name>substrate</name>
    </ligand>
</feature>
<evidence type="ECO:0000256" key="6">
    <source>
        <dbReference type="ARBA" id="ARBA00023244"/>
    </source>
</evidence>
<feature type="binding site" evidence="8 10">
    <location>
        <begin position="57"/>
        <end position="60"/>
    </location>
    <ligand>
        <name>substrate</name>
    </ligand>
</feature>
<comment type="caution">
    <text evidence="17">The sequence shown here is derived from an EMBL/GenBank/DDBJ whole genome shotgun (WGS) entry which is preliminary data.</text>
</comment>
<dbReference type="AlphaFoldDB" id="A0A2W2B3L0"/>
<evidence type="ECO:0000256" key="8">
    <source>
        <dbReference type="HAMAP-Rule" id="MF_00087"/>
    </source>
</evidence>
<accession>A0A2W2B3L0</accession>
<dbReference type="InterPro" id="IPR036291">
    <property type="entry name" value="NAD(P)-bd_dom_sf"/>
</dbReference>
<evidence type="ECO:0000256" key="10">
    <source>
        <dbReference type="PIRSR" id="PIRSR000445-2"/>
    </source>
</evidence>
<evidence type="ECO:0000256" key="12">
    <source>
        <dbReference type="PIRSR" id="PIRSR000445-4"/>
    </source>
</evidence>
<dbReference type="GO" id="GO:0019353">
    <property type="term" value="P:protoporphyrinogen IX biosynthetic process from glutamate"/>
    <property type="evidence" value="ECO:0007669"/>
    <property type="project" value="TreeGrafter"/>
</dbReference>
<dbReference type="GO" id="GO:0050661">
    <property type="term" value="F:NADP binding"/>
    <property type="evidence" value="ECO:0007669"/>
    <property type="project" value="InterPro"/>
</dbReference>
<evidence type="ECO:0000256" key="5">
    <source>
        <dbReference type="ARBA" id="ARBA00023002"/>
    </source>
</evidence>
<evidence type="ECO:0000259" key="15">
    <source>
        <dbReference type="Pfam" id="PF01488"/>
    </source>
</evidence>
<feature type="domain" description="Tetrapyrrole biosynthesis glutamyl-tRNA reductase dimerisation" evidence="14">
    <location>
        <begin position="319"/>
        <end position="380"/>
    </location>
</feature>
<feature type="active site" description="Nucleophile" evidence="8 9">
    <location>
        <position position="58"/>
    </location>
</feature>
<evidence type="ECO:0000256" key="9">
    <source>
        <dbReference type="PIRSR" id="PIRSR000445-1"/>
    </source>
</evidence>
<dbReference type="Proteomes" id="UP000248745">
    <property type="component" value="Unassembled WGS sequence"/>
</dbReference>
<feature type="site" description="Important for activity" evidence="8 12">
    <location>
        <position position="103"/>
    </location>
</feature>
<protein>
    <recommendedName>
        <fullName evidence="3 8">Glutamyl-tRNA reductase</fullName>
        <shortName evidence="8">GluTR</shortName>
        <ecNumber evidence="3 8">1.2.1.70</ecNumber>
    </recommendedName>
</protein>
<dbReference type="PANTHER" id="PTHR43013">
    <property type="entry name" value="GLUTAMYL-TRNA REDUCTASE"/>
    <property type="match status" value="1"/>
</dbReference>
<dbReference type="SUPFAM" id="SSF51735">
    <property type="entry name" value="NAD(P)-binding Rossmann-fold domains"/>
    <property type="match status" value="1"/>
</dbReference>
<feature type="binding site" evidence="8 10">
    <location>
        <position position="113"/>
    </location>
    <ligand>
        <name>substrate</name>
    </ligand>
</feature>
<dbReference type="PROSITE" id="PS00747">
    <property type="entry name" value="GLUTR"/>
    <property type="match status" value="1"/>
</dbReference>